<feature type="compositionally biased region" description="Polar residues" evidence="1">
    <location>
        <begin position="9"/>
        <end position="23"/>
    </location>
</feature>
<evidence type="ECO:0000313" key="3">
    <source>
        <dbReference type="EMBL" id="KAG2236560.1"/>
    </source>
</evidence>
<feature type="transmembrane region" description="Helical" evidence="2">
    <location>
        <begin position="133"/>
        <end position="151"/>
    </location>
</feature>
<dbReference type="Proteomes" id="UP000613177">
    <property type="component" value="Unassembled WGS sequence"/>
</dbReference>
<accession>A0A8H7SUH5</accession>
<dbReference type="InterPro" id="IPR006750">
    <property type="entry name" value="YdcZ"/>
</dbReference>
<dbReference type="PANTHER" id="PTHR34821:SF2">
    <property type="entry name" value="INNER MEMBRANE PROTEIN YDCZ"/>
    <property type="match status" value="1"/>
</dbReference>
<proteinExistence type="predicted"/>
<feature type="transmembrane region" description="Helical" evidence="2">
    <location>
        <begin position="50"/>
        <end position="70"/>
    </location>
</feature>
<reference evidence="3" key="1">
    <citation type="submission" date="2021-01" db="EMBL/GenBank/DDBJ databases">
        <title>Metabolic potential, ecology and presence of endohyphal bacteria is reflected in genomic diversity of Mucoromycotina.</title>
        <authorList>
            <person name="Muszewska A."/>
            <person name="Okrasinska A."/>
            <person name="Steczkiewicz K."/>
            <person name="Drgas O."/>
            <person name="Orlowska M."/>
            <person name="Perlinska-Lenart U."/>
            <person name="Aleksandrzak-Piekarczyk T."/>
            <person name="Szatraj K."/>
            <person name="Zielenkiewicz U."/>
            <person name="Pilsyk S."/>
            <person name="Malc E."/>
            <person name="Mieczkowski P."/>
            <person name="Kruszewska J.S."/>
            <person name="Biernat P."/>
            <person name="Pawlowska J."/>
        </authorList>
    </citation>
    <scope>NUCLEOTIDE SEQUENCE</scope>
    <source>
        <strain evidence="3">WA0000018081</strain>
    </source>
</reference>
<name>A0A8H7SUH5_9FUNG</name>
<keyword evidence="2" id="KW-0812">Transmembrane</keyword>
<gene>
    <name evidence="3" type="ORF">INT48_000860</name>
</gene>
<dbReference type="Pfam" id="PF04657">
    <property type="entry name" value="DMT_YdcZ"/>
    <property type="match status" value="1"/>
</dbReference>
<evidence type="ECO:0000313" key="4">
    <source>
        <dbReference type="Proteomes" id="UP000613177"/>
    </source>
</evidence>
<evidence type="ECO:0000256" key="2">
    <source>
        <dbReference type="SAM" id="Phobius"/>
    </source>
</evidence>
<feature type="transmembrane region" description="Helical" evidence="2">
    <location>
        <begin position="76"/>
        <end position="96"/>
    </location>
</feature>
<dbReference type="GO" id="GO:0005886">
    <property type="term" value="C:plasma membrane"/>
    <property type="evidence" value="ECO:0007669"/>
    <property type="project" value="TreeGrafter"/>
</dbReference>
<feature type="transmembrane region" description="Helical" evidence="2">
    <location>
        <begin position="103"/>
        <end position="127"/>
    </location>
</feature>
<dbReference type="EMBL" id="JAEPRE010000016">
    <property type="protein sequence ID" value="KAG2236560.1"/>
    <property type="molecule type" value="Genomic_DNA"/>
</dbReference>
<dbReference type="AlphaFoldDB" id="A0A8H7SUH5"/>
<protein>
    <submittedName>
        <fullName evidence="3">Uncharacterized protein</fullName>
    </submittedName>
</protein>
<comment type="caution">
    <text evidence="3">The sequence shown here is derived from an EMBL/GenBank/DDBJ whole genome shotgun (WGS) entry which is preliminary data.</text>
</comment>
<evidence type="ECO:0000256" key="1">
    <source>
        <dbReference type="SAM" id="MobiDB-lite"/>
    </source>
</evidence>
<dbReference type="PANTHER" id="PTHR34821">
    <property type="entry name" value="INNER MEMBRANE PROTEIN YDCZ"/>
    <property type="match status" value="1"/>
</dbReference>
<keyword evidence="4" id="KW-1185">Reference proteome</keyword>
<organism evidence="3 4">
    <name type="scientific">Thamnidium elegans</name>
    <dbReference type="NCBI Taxonomy" id="101142"/>
    <lineage>
        <taxon>Eukaryota</taxon>
        <taxon>Fungi</taxon>
        <taxon>Fungi incertae sedis</taxon>
        <taxon>Mucoromycota</taxon>
        <taxon>Mucoromycotina</taxon>
        <taxon>Mucoromycetes</taxon>
        <taxon>Mucorales</taxon>
        <taxon>Mucorineae</taxon>
        <taxon>Mucoraceae</taxon>
        <taxon>Thamnidium</taxon>
    </lineage>
</organism>
<keyword evidence="2" id="KW-1133">Transmembrane helix</keyword>
<keyword evidence="2" id="KW-0472">Membrane</keyword>
<feature type="region of interest" description="Disordered" evidence="1">
    <location>
        <begin position="1"/>
        <end position="28"/>
    </location>
</feature>
<sequence length="153" mass="16672">MNTEEKSQLEINIPSSESSVTRNQKNEHTLGTELTRTTTLESAREKMQTLLDNPIFSGFLLILAGIAIAFQAAAPWYAWIGGILGAYYVIINILTVPRLGAATVLSIFVCAQIIMACLIDHFALVGVAKRTYTVWRILASLGLVGCVVVIAKF</sequence>